<dbReference type="Proteomes" id="UP000199607">
    <property type="component" value="Unassembled WGS sequence"/>
</dbReference>
<dbReference type="RefSeq" id="WP_143085741.1">
    <property type="nucleotide sequence ID" value="NZ_FOTC01000003.1"/>
</dbReference>
<organism evidence="3 4">
    <name type="scientific">Halogranum rubrum</name>
    <dbReference type="NCBI Taxonomy" id="553466"/>
    <lineage>
        <taxon>Archaea</taxon>
        <taxon>Methanobacteriati</taxon>
        <taxon>Methanobacteriota</taxon>
        <taxon>Stenosarchaea group</taxon>
        <taxon>Halobacteria</taxon>
        <taxon>Halobacteriales</taxon>
        <taxon>Haloferacaceae</taxon>
    </lineage>
</organism>
<evidence type="ECO:0000256" key="1">
    <source>
        <dbReference type="SAM" id="MobiDB-lite"/>
    </source>
</evidence>
<feature type="transmembrane region" description="Helical" evidence="2">
    <location>
        <begin position="38"/>
        <end position="58"/>
    </location>
</feature>
<dbReference type="AlphaFoldDB" id="A0A1I4FX67"/>
<keyword evidence="2" id="KW-0812">Transmembrane</keyword>
<sequence>MPSSDSVDTDDAGDRRNDPIGEFLDSGPSTVLGASANVLVGAALVGMTTYEASLTLAVRASGRYPDGEALGALFTLVVFAVGVVFLVDGAASIFAEKQSSE</sequence>
<name>A0A1I4FX67_9EURY</name>
<reference evidence="4" key="1">
    <citation type="submission" date="2016-10" db="EMBL/GenBank/DDBJ databases">
        <authorList>
            <person name="Varghese N."/>
            <person name="Submissions S."/>
        </authorList>
    </citation>
    <scope>NUCLEOTIDE SEQUENCE [LARGE SCALE GENOMIC DNA]</scope>
    <source>
        <strain evidence="4">CGMCC 1.7738</strain>
    </source>
</reference>
<evidence type="ECO:0000313" key="3">
    <source>
        <dbReference type="EMBL" id="SFL22492.1"/>
    </source>
</evidence>
<keyword evidence="2" id="KW-0472">Membrane</keyword>
<dbReference type="EMBL" id="FOTC01000003">
    <property type="protein sequence ID" value="SFL22492.1"/>
    <property type="molecule type" value="Genomic_DNA"/>
</dbReference>
<feature type="region of interest" description="Disordered" evidence="1">
    <location>
        <begin position="1"/>
        <end position="27"/>
    </location>
</feature>
<evidence type="ECO:0000313" key="4">
    <source>
        <dbReference type="Proteomes" id="UP000199607"/>
    </source>
</evidence>
<keyword evidence="2" id="KW-1133">Transmembrane helix</keyword>
<feature type="transmembrane region" description="Helical" evidence="2">
    <location>
        <begin position="70"/>
        <end position="95"/>
    </location>
</feature>
<keyword evidence="4" id="KW-1185">Reference proteome</keyword>
<protein>
    <submittedName>
        <fullName evidence="3">Uncharacterized protein</fullName>
    </submittedName>
</protein>
<evidence type="ECO:0000256" key="2">
    <source>
        <dbReference type="SAM" id="Phobius"/>
    </source>
</evidence>
<proteinExistence type="predicted"/>
<gene>
    <name evidence="3" type="ORF">SAMN04487950_2902</name>
</gene>
<accession>A0A1I4FX67</accession>